<dbReference type="RefSeq" id="XP_035697225.1">
    <property type="nucleotide sequence ID" value="XM_035841332.1"/>
</dbReference>
<dbReference type="AlphaFoldDB" id="A0A9J7MDI4"/>
<dbReference type="SMART" id="SM00115">
    <property type="entry name" value="CASc"/>
    <property type="match status" value="1"/>
</dbReference>
<dbReference type="InterPro" id="IPR052039">
    <property type="entry name" value="Caspase-related_regulators"/>
</dbReference>
<dbReference type="GO" id="GO:0006508">
    <property type="term" value="P:proteolysis"/>
    <property type="evidence" value="ECO:0007669"/>
    <property type="project" value="InterPro"/>
</dbReference>
<feature type="region of interest" description="Disordered" evidence="2">
    <location>
        <begin position="1"/>
        <end position="64"/>
    </location>
</feature>
<keyword evidence="4" id="KW-1185">Reference proteome</keyword>
<feature type="domain" description="Caspase family p10" evidence="3">
    <location>
        <begin position="57"/>
        <end position="145"/>
    </location>
</feature>
<evidence type="ECO:0000313" key="5">
    <source>
        <dbReference type="RefSeq" id="XP_035697225.1"/>
    </source>
</evidence>
<dbReference type="InterPro" id="IPR011600">
    <property type="entry name" value="Pept_C14_caspase"/>
</dbReference>
<dbReference type="PANTHER" id="PTHR22576:SF41">
    <property type="entry name" value="CASPASE 14, APOPTOSIS-RELATED CYSTEINE PEPTIDASE"/>
    <property type="match status" value="1"/>
</dbReference>
<dbReference type="GeneID" id="118430457"/>
<dbReference type="OrthoDB" id="6097640at2759"/>
<accession>A0A9J7MDI4</accession>
<dbReference type="Pfam" id="PF00656">
    <property type="entry name" value="Peptidase_C14"/>
    <property type="match status" value="1"/>
</dbReference>
<dbReference type="KEGG" id="bfo:118430457"/>
<organism evidence="4 5">
    <name type="scientific">Branchiostoma floridae</name>
    <name type="common">Florida lancelet</name>
    <name type="synonym">Amphioxus</name>
    <dbReference type="NCBI Taxonomy" id="7739"/>
    <lineage>
        <taxon>Eukaryota</taxon>
        <taxon>Metazoa</taxon>
        <taxon>Chordata</taxon>
        <taxon>Cephalochordata</taxon>
        <taxon>Leptocardii</taxon>
        <taxon>Amphioxiformes</taxon>
        <taxon>Branchiostomatidae</taxon>
        <taxon>Branchiostoma</taxon>
    </lineage>
</organism>
<dbReference type="InterPro" id="IPR015917">
    <property type="entry name" value="Pept_C14A"/>
</dbReference>
<proteinExistence type="inferred from homology"/>
<dbReference type="InterPro" id="IPR029030">
    <property type="entry name" value="Caspase-like_dom_sf"/>
</dbReference>
<comment type="similarity">
    <text evidence="1">Belongs to the peptidase C14A family.</text>
</comment>
<dbReference type="PANTHER" id="PTHR22576">
    <property type="entry name" value="MUCOSA ASSOCIATED LYMPHOID TISSUE LYMPHOMA TRANSLOCATION PROTEIN 1/PARACASPASE"/>
    <property type="match status" value="1"/>
</dbReference>
<evidence type="ECO:0000256" key="2">
    <source>
        <dbReference type="SAM" id="MobiDB-lite"/>
    </source>
</evidence>
<dbReference type="InterPro" id="IPR002138">
    <property type="entry name" value="Pept_C14_p10"/>
</dbReference>
<protein>
    <submittedName>
        <fullName evidence="5">Cell death protein 3-like</fullName>
    </submittedName>
</protein>
<dbReference type="Gene3D" id="3.30.70.1470">
    <property type="entry name" value="Caspase-like"/>
    <property type="match status" value="1"/>
</dbReference>
<evidence type="ECO:0000259" key="3">
    <source>
        <dbReference type="PROSITE" id="PS50207"/>
    </source>
</evidence>
<name>A0A9J7MDI4_BRAFL</name>
<reference evidence="5" key="2">
    <citation type="submission" date="2025-08" db="UniProtKB">
        <authorList>
            <consortium name="RefSeq"/>
        </authorList>
    </citation>
    <scope>IDENTIFICATION</scope>
    <source>
        <strain evidence="5">S238N-H82</strain>
        <tissue evidence="5">Testes</tissue>
    </source>
</reference>
<dbReference type="OMA" id="MDPGHEL"/>
<sequence length="153" mass="16698">MDPGHELTDTTTDEDGDTSPVGREASDGAPDQATESPPPPTTAPATSAAGLESPDAGERTLPTTSDRLVMYATVHGHVSWRNSDTGTWLVQVLADVITEHAETETLQEMLTRVNAKVADFKTQHQEYKQQPEVTHTLRKKLYFFPQAAVDQNP</sequence>
<gene>
    <name evidence="5" type="primary">LOC118430457</name>
</gene>
<dbReference type="SUPFAM" id="SSF52129">
    <property type="entry name" value="Caspase-like"/>
    <property type="match status" value="1"/>
</dbReference>
<dbReference type="GO" id="GO:0004197">
    <property type="term" value="F:cysteine-type endopeptidase activity"/>
    <property type="evidence" value="ECO:0007669"/>
    <property type="project" value="InterPro"/>
</dbReference>
<evidence type="ECO:0000313" key="4">
    <source>
        <dbReference type="Proteomes" id="UP000001554"/>
    </source>
</evidence>
<dbReference type="Proteomes" id="UP000001554">
    <property type="component" value="Chromosome 14"/>
</dbReference>
<evidence type="ECO:0000256" key="1">
    <source>
        <dbReference type="ARBA" id="ARBA00010134"/>
    </source>
</evidence>
<dbReference type="PROSITE" id="PS50207">
    <property type="entry name" value="CASPASE_P10"/>
    <property type="match status" value="1"/>
</dbReference>
<reference evidence="4" key="1">
    <citation type="journal article" date="2020" name="Nat. Ecol. Evol.">
        <title>Deeply conserved synteny resolves early events in vertebrate evolution.</title>
        <authorList>
            <person name="Simakov O."/>
            <person name="Marletaz F."/>
            <person name="Yue J.X."/>
            <person name="O'Connell B."/>
            <person name="Jenkins J."/>
            <person name="Brandt A."/>
            <person name="Calef R."/>
            <person name="Tung C.H."/>
            <person name="Huang T.K."/>
            <person name="Schmutz J."/>
            <person name="Satoh N."/>
            <person name="Yu J.K."/>
            <person name="Putnam N.H."/>
            <person name="Green R.E."/>
            <person name="Rokhsar D.S."/>
        </authorList>
    </citation>
    <scope>NUCLEOTIDE SEQUENCE [LARGE SCALE GENOMIC DNA]</scope>
    <source>
        <strain evidence="4">S238N-H82</strain>
    </source>
</reference>